<evidence type="ECO:0000256" key="1">
    <source>
        <dbReference type="SAM" id="MobiDB-lite"/>
    </source>
</evidence>
<evidence type="ECO:0000313" key="2">
    <source>
        <dbReference type="EMBL" id="KAH9830420.1"/>
    </source>
</evidence>
<organism evidence="2 3">
    <name type="scientific">Rhodofomes roseus</name>
    <dbReference type="NCBI Taxonomy" id="34475"/>
    <lineage>
        <taxon>Eukaryota</taxon>
        <taxon>Fungi</taxon>
        <taxon>Dikarya</taxon>
        <taxon>Basidiomycota</taxon>
        <taxon>Agaricomycotina</taxon>
        <taxon>Agaricomycetes</taxon>
        <taxon>Polyporales</taxon>
        <taxon>Rhodofomes</taxon>
    </lineage>
</organism>
<gene>
    <name evidence="2" type="ORF">C8Q71DRAFT_911246</name>
</gene>
<protein>
    <submittedName>
        <fullName evidence="2">Uncharacterized protein</fullName>
    </submittedName>
</protein>
<proteinExistence type="predicted"/>
<feature type="compositionally biased region" description="Low complexity" evidence="1">
    <location>
        <begin position="45"/>
        <end position="60"/>
    </location>
</feature>
<keyword evidence="3" id="KW-1185">Reference proteome</keyword>
<dbReference type="Proteomes" id="UP000814176">
    <property type="component" value="Unassembled WGS sequence"/>
</dbReference>
<dbReference type="EMBL" id="JADCUA010000031">
    <property type="protein sequence ID" value="KAH9830420.1"/>
    <property type="molecule type" value="Genomic_DNA"/>
</dbReference>
<feature type="region of interest" description="Disordered" evidence="1">
    <location>
        <begin position="45"/>
        <end position="122"/>
    </location>
</feature>
<comment type="caution">
    <text evidence="2">The sequence shown here is derived from an EMBL/GenBank/DDBJ whole genome shotgun (WGS) entry which is preliminary data.</text>
</comment>
<sequence>VRFPHPNDTLAHPRDYRTALSSQHLRSLRPPFRYVLRPRSICPPTASPAAPLAPAPSSTHSQRRSRQTHLLATNPCTPRPLALRGLPRRTFDPSAARAHSGSRARVRSGSDGPRRRRRSRSTLGAATRARWAIFRASSFEILFWARPYLDLRSSVRACVGSSILPPSCADGPILSALYAAFPDQARPSLRSPPDIAPSNERAQNQPRSRVARVSTNPLLSWSAWQSLGHRPSSR</sequence>
<name>A0ABQ8K1A1_9APHY</name>
<feature type="non-terminal residue" evidence="2">
    <location>
        <position position="1"/>
    </location>
</feature>
<reference evidence="2 3" key="1">
    <citation type="journal article" date="2021" name="Environ. Microbiol.">
        <title>Gene family expansions and transcriptome signatures uncover fungal adaptations to wood decay.</title>
        <authorList>
            <person name="Hage H."/>
            <person name="Miyauchi S."/>
            <person name="Viragh M."/>
            <person name="Drula E."/>
            <person name="Min B."/>
            <person name="Chaduli D."/>
            <person name="Navarro D."/>
            <person name="Favel A."/>
            <person name="Norest M."/>
            <person name="Lesage-Meessen L."/>
            <person name="Balint B."/>
            <person name="Merenyi Z."/>
            <person name="de Eugenio L."/>
            <person name="Morin E."/>
            <person name="Martinez A.T."/>
            <person name="Baldrian P."/>
            <person name="Stursova M."/>
            <person name="Martinez M.J."/>
            <person name="Novotny C."/>
            <person name="Magnuson J.K."/>
            <person name="Spatafora J.W."/>
            <person name="Maurice S."/>
            <person name="Pangilinan J."/>
            <person name="Andreopoulos W."/>
            <person name="LaButti K."/>
            <person name="Hundley H."/>
            <person name="Na H."/>
            <person name="Kuo A."/>
            <person name="Barry K."/>
            <person name="Lipzen A."/>
            <person name="Henrissat B."/>
            <person name="Riley R."/>
            <person name="Ahrendt S."/>
            <person name="Nagy L.G."/>
            <person name="Grigoriev I.V."/>
            <person name="Martin F."/>
            <person name="Rosso M.N."/>
        </authorList>
    </citation>
    <scope>NUCLEOTIDE SEQUENCE [LARGE SCALE GENOMIC DNA]</scope>
    <source>
        <strain evidence="2 3">CIRM-BRFM 1785</strain>
    </source>
</reference>
<feature type="compositionally biased region" description="Polar residues" evidence="1">
    <location>
        <begin position="200"/>
        <end position="213"/>
    </location>
</feature>
<feature type="region of interest" description="Disordered" evidence="1">
    <location>
        <begin position="188"/>
        <end position="213"/>
    </location>
</feature>
<dbReference type="RefSeq" id="XP_047773724.1">
    <property type="nucleotide sequence ID" value="XM_047929125.1"/>
</dbReference>
<dbReference type="GeneID" id="72009857"/>
<accession>A0ABQ8K1A1</accession>
<evidence type="ECO:0000313" key="3">
    <source>
        <dbReference type="Proteomes" id="UP000814176"/>
    </source>
</evidence>